<organism evidence="9 11">
    <name type="scientific">Candidatus Ordinivivax streblomastigis</name>
    <dbReference type="NCBI Taxonomy" id="2540710"/>
    <lineage>
        <taxon>Bacteria</taxon>
        <taxon>Pseudomonadati</taxon>
        <taxon>Bacteroidota</taxon>
        <taxon>Bacteroidia</taxon>
        <taxon>Bacteroidales</taxon>
        <taxon>Candidatus Ordinivivax</taxon>
    </lineage>
</organism>
<keyword evidence="4 9" id="KW-0808">Transferase</keyword>
<gene>
    <name evidence="9" type="ORF">EZS26_000390</name>
    <name evidence="10" type="ORF">EZS26_000577</name>
</gene>
<dbReference type="GO" id="GO:0016036">
    <property type="term" value="P:cellular response to phosphate starvation"/>
    <property type="evidence" value="ECO:0007669"/>
    <property type="project" value="TreeGrafter"/>
</dbReference>
<dbReference type="EMBL" id="SNRX01000002">
    <property type="protein sequence ID" value="KAA6303417.1"/>
    <property type="molecule type" value="Genomic_DNA"/>
</dbReference>
<comment type="catalytic activity">
    <reaction evidence="1">
        <text>ATP + protein L-histidine = ADP + protein N-phospho-L-histidine.</text>
        <dbReference type="EC" id="2.7.13.3"/>
    </reaction>
</comment>
<keyword evidence="7" id="KW-1133">Transmembrane helix</keyword>
<dbReference type="InterPro" id="IPR003661">
    <property type="entry name" value="HisK_dim/P_dom"/>
</dbReference>
<keyword evidence="7" id="KW-0812">Transmembrane</keyword>
<dbReference type="AlphaFoldDB" id="A0A5M8P4T1"/>
<evidence type="ECO:0000313" key="11">
    <source>
        <dbReference type="Proteomes" id="UP000324575"/>
    </source>
</evidence>
<keyword evidence="6" id="KW-0902">Two-component regulatory system</keyword>
<evidence type="ECO:0000256" key="2">
    <source>
        <dbReference type="ARBA" id="ARBA00012438"/>
    </source>
</evidence>
<dbReference type="PANTHER" id="PTHR45453:SF1">
    <property type="entry name" value="PHOSPHATE REGULON SENSOR PROTEIN PHOR"/>
    <property type="match status" value="1"/>
</dbReference>
<dbReference type="SMART" id="SM00388">
    <property type="entry name" value="HisKA"/>
    <property type="match status" value="1"/>
</dbReference>
<evidence type="ECO:0000256" key="7">
    <source>
        <dbReference type="SAM" id="Phobius"/>
    </source>
</evidence>
<dbReference type="PANTHER" id="PTHR45453">
    <property type="entry name" value="PHOSPHATE REGULON SENSOR PROTEIN PHOR"/>
    <property type="match status" value="1"/>
</dbReference>
<evidence type="ECO:0000259" key="8">
    <source>
        <dbReference type="PROSITE" id="PS50109"/>
    </source>
</evidence>
<dbReference type="InterPro" id="IPR003594">
    <property type="entry name" value="HATPase_dom"/>
</dbReference>
<dbReference type="SUPFAM" id="SSF55874">
    <property type="entry name" value="ATPase domain of HSP90 chaperone/DNA topoisomerase II/histidine kinase"/>
    <property type="match status" value="1"/>
</dbReference>
<keyword evidence="5" id="KW-0418">Kinase</keyword>
<name>A0A5M8P4T1_9BACT</name>
<feature type="transmembrane region" description="Helical" evidence="7">
    <location>
        <begin position="9"/>
        <end position="27"/>
    </location>
</feature>
<dbReference type="SUPFAM" id="SSF47384">
    <property type="entry name" value="Homodimeric domain of signal transducing histidine kinase"/>
    <property type="match status" value="1"/>
</dbReference>
<feature type="domain" description="Histidine kinase" evidence="8">
    <location>
        <begin position="228"/>
        <end position="447"/>
    </location>
</feature>
<keyword evidence="3" id="KW-0597">Phosphoprotein</keyword>
<dbReference type="InterPro" id="IPR036890">
    <property type="entry name" value="HATPase_C_sf"/>
</dbReference>
<proteinExistence type="predicted"/>
<dbReference type="Proteomes" id="UP000324575">
    <property type="component" value="Unassembled WGS sequence"/>
</dbReference>
<evidence type="ECO:0000256" key="6">
    <source>
        <dbReference type="ARBA" id="ARBA00023012"/>
    </source>
</evidence>
<dbReference type="GO" id="GO:0000155">
    <property type="term" value="F:phosphorelay sensor kinase activity"/>
    <property type="evidence" value="ECO:0007669"/>
    <property type="project" value="InterPro"/>
</dbReference>
<dbReference type="EC" id="2.7.13.3" evidence="2"/>
<dbReference type="Gene3D" id="3.30.565.10">
    <property type="entry name" value="Histidine kinase-like ATPase, C-terminal domain"/>
    <property type="match status" value="1"/>
</dbReference>
<feature type="transmembrane region" description="Helical" evidence="7">
    <location>
        <begin position="33"/>
        <end position="52"/>
    </location>
</feature>
<dbReference type="InterPro" id="IPR050351">
    <property type="entry name" value="BphY/WalK/GraS-like"/>
</dbReference>
<sequence>MKIKFRHRIYIFSFGIPTLFAVMLIVALKPNPIVCGLIGLVMLLMIFLTVAAHHHFIDSIHNLKYYISYIRNNDRLPDIIMSLDSEAAEVQMMIQEMYKQLIEHRKNIEAERNKLIIHIQTTDVGLAYFTSDYKEIYANSHFIQYLNTLLDTRTFDVCKLFDREIFASVVQFLQHNGGKNIYTDRLNSHGLSFFLKVMLFDDKTFEIMLRKRDDEEINQIDQVVMISNIAHELRTPVTVVSGYLETLLEHPKLAADKSKEFLERAYSQVIRLSKIIQDTTILSKTDTAPQYYSLEQVNLHSLLKDMIEIEMKEILEKNHCTIHLSVNEDLCIQGNTVLLYSIFRNLTENAIKYAGNNVTIRICNYMESGHYYYFSFADDGKGIEEIHFNRIFERFYRINPGRTRETGGSGLGLSIVKAAVAFHQGTIYAQNRAGGGLEFLFTLKKTINE</sequence>
<reference evidence="9 11" key="1">
    <citation type="submission" date="2019-03" db="EMBL/GenBank/DDBJ databases">
        <title>Single cell metagenomics reveals metabolic interactions within the superorganism composed of flagellate Streblomastix strix and complex community of Bacteroidetes bacteria on its surface.</title>
        <authorList>
            <person name="Treitli S.C."/>
            <person name="Kolisko M."/>
            <person name="Husnik F."/>
            <person name="Keeling P."/>
            <person name="Hampl V."/>
        </authorList>
    </citation>
    <scope>NUCLEOTIDE SEQUENCE [LARGE SCALE GENOMIC DNA]</scope>
    <source>
        <strain evidence="9">St1</strain>
    </source>
</reference>
<dbReference type="EMBL" id="SNRX01000002">
    <property type="protein sequence ID" value="KAA6303230.1"/>
    <property type="molecule type" value="Genomic_DNA"/>
</dbReference>
<protein>
    <recommendedName>
        <fullName evidence="2">histidine kinase</fullName>
        <ecNumber evidence="2">2.7.13.3</ecNumber>
    </recommendedName>
</protein>
<dbReference type="CDD" id="cd00082">
    <property type="entry name" value="HisKA"/>
    <property type="match status" value="1"/>
</dbReference>
<dbReference type="GO" id="GO:0004721">
    <property type="term" value="F:phosphoprotein phosphatase activity"/>
    <property type="evidence" value="ECO:0007669"/>
    <property type="project" value="TreeGrafter"/>
</dbReference>
<dbReference type="Pfam" id="PF00512">
    <property type="entry name" value="HisKA"/>
    <property type="match status" value="1"/>
</dbReference>
<evidence type="ECO:0000256" key="5">
    <source>
        <dbReference type="ARBA" id="ARBA00022777"/>
    </source>
</evidence>
<dbReference type="InterPro" id="IPR036097">
    <property type="entry name" value="HisK_dim/P_sf"/>
</dbReference>
<dbReference type="GO" id="GO:0005886">
    <property type="term" value="C:plasma membrane"/>
    <property type="evidence" value="ECO:0007669"/>
    <property type="project" value="TreeGrafter"/>
</dbReference>
<dbReference type="PROSITE" id="PS50109">
    <property type="entry name" value="HIS_KIN"/>
    <property type="match status" value="1"/>
</dbReference>
<accession>A0A5M8P4T1</accession>
<evidence type="ECO:0000256" key="3">
    <source>
        <dbReference type="ARBA" id="ARBA00022553"/>
    </source>
</evidence>
<dbReference type="Gene3D" id="1.10.287.130">
    <property type="match status" value="1"/>
</dbReference>
<dbReference type="Pfam" id="PF02518">
    <property type="entry name" value="HATPase_c"/>
    <property type="match status" value="1"/>
</dbReference>
<evidence type="ECO:0000256" key="4">
    <source>
        <dbReference type="ARBA" id="ARBA00022679"/>
    </source>
</evidence>
<keyword evidence="7" id="KW-0472">Membrane</keyword>
<dbReference type="InterPro" id="IPR004358">
    <property type="entry name" value="Sig_transdc_His_kin-like_C"/>
</dbReference>
<comment type="caution">
    <text evidence="9">The sequence shown here is derived from an EMBL/GenBank/DDBJ whole genome shotgun (WGS) entry which is preliminary data.</text>
</comment>
<dbReference type="SMART" id="SM00387">
    <property type="entry name" value="HATPase_c"/>
    <property type="match status" value="1"/>
</dbReference>
<evidence type="ECO:0000256" key="1">
    <source>
        <dbReference type="ARBA" id="ARBA00000085"/>
    </source>
</evidence>
<dbReference type="InterPro" id="IPR005467">
    <property type="entry name" value="His_kinase_dom"/>
</dbReference>
<dbReference type="CDD" id="cd00075">
    <property type="entry name" value="HATPase"/>
    <property type="match status" value="1"/>
</dbReference>
<evidence type="ECO:0000313" key="9">
    <source>
        <dbReference type="EMBL" id="KAA6303230.1"/>
    </source>
</evidence>
<dbReference type="PRINTS" id="PR00344">
    <property type="entry name" value="BCTRLSENSOR"/>
</dbReference>
<evidence type="ECO:0000313" key="10">
    <source>
        <dbReference type="EMBL" id="KAA6303417.1"/>
    </source>
</evidence>
<dbReference type="FunFam" id="3.30.565.10:FF:000006">
    <property type="entry name" value="Sensor histidine kinase WalK"/>
    <property type="match status" value="1"/>
</dbReference>